<evidence type="ECO:0000313" key="3">
    <source>
        <dbReference type="Proteomes" id="UP001381693"/>
    </source>
</evidence>
<protein>
    <submittedName>
        <fullName evidence="2">Uncharacterized protein</fullName>
    </submittedName>
</protein>
<gene>
    <name evidence="2" type="ORF">SK128_024086</name>
</gene>
<feature type="compositionally biased region" description="Basic and acidic residues" evidence="1">
    <location>
        <begin position="13"/>
        <end position="34"/>
    </location>
</feature>
<feature type="region of interest" description="Disordered" evidence="1">
    <location>
        <begin position="1"/>
        <end position="40"/>
    </location>
</feature>
<sequence>MTRDQFSQARNVPRVEADSSWKRVPEHGSGRKEAVTAPTNPQAANLHTVPVRRDRLAYVTRPRLRGTDANRKLIRALMEPQAASSLTNPRFRGCHFLIAQHSRNE</sequence>
<evidence type="ECO:0000256" key="1">
    <source>
        <dbReference type="SAM" id="MobiDB-lite"/>
    </source>
</evidence>
<keyword evidence="3" id="KW-1185">Reference proteome</keyword>
<name>A0AAN9A944_HALRR</name>
<dbReference type="Proteomes" id="UP001381693">
    <property type="component" value="Unassembled WGS sequence"/>
</dbReference>
<comment type="caution">
    <text evidence="2">The sequence shown here is derived from an EMBL/GenBank/DDBJ whole genome shotgun (WGS) entry which is preliminary data.</text>
</comment>
<dbReference type="EMBL" id="JAXCGZ010007689">
    <property type="protein sequence ID" value="KAK7078729.1"/>
    <property type="molecule type" value="Genomic_DNA"/>
</dbReference>
<evidence type="ECO:0000313" key="2">
    <source>
        <dbReference type="EMBL" id="KAK7078729.1"/>
    </source>
</evidence>
<reference evidence="2 3" key="1">
    <citation type="submission" date="2023-11" db="EMBL/GenBank/DDBJ databases">
        <title>Halocaridina rubra genome assembly.</title>
        <authorList>
            <person name="Smith C."/>
        </authorList>
    </citation>
    <scope>NUCLEOTIDE SEQUENCE [LARGE SCALE GENOMIC DNA]</scope>
    <source>
        <strain evidence="2">EP-1</strain>
        <tissue evidence="2">Whole</tissue>
    </source>
</reference>
<feature type="compositionally biased region" description="Polar residues" evidence="1">
    <location>
        <begin position="1"/>
        <end position="10"/>
    </location>
</feature>
<dbReference type="AlphaFoldDB" id="A0AAN9A944"/>
<organism evidence="2 3">
    <name type="scientific">Halocaridina rubra</name>
    <name type="common">Hawaiian red shrimp</name>
    <dbReference type="NCBI Taxonomy" id="373956"/>
    <lineage>
        <taxon>Eukaryota</taxon>
        <taxon>Metazoa</taxon>
        <taxon>Ecdysozoa</taxon>
        <taxon>Arthropoda</taxon>
        <taxon>Crustacea</taxon>
        <taxon>Multicrustacea</taxon>
        <taxon>Malacostraca</taxon>
        <taxon>Eumalacostraca</taxon>
        <taxon>Eucarida</taxon>
        <taxon>Decapoda</taxon>
        <taxon>Pleocyemata</taxon>
        <taxon>Caridea</taxon>
        <taxon>Atyoidea</taxon>
        <taxon>Atyidae</taxon>
        <taxon>Halocaridina</taxon>
    </lineage>
</organism>
<feature type="non-terminal residue" evidence="2">
    <location>
        <position position="105"/>
    </location>
</feature>
<proteinExistence type="predicted"/>
<accession>A0AAN9A944</accession>